<protein>
    <recommendedName>
        <fullName evidence="3">Protein kinase domain-containing protein</fullName>
    </recommendedName>
</protein>
<dbReference type="SUPFAM" id="SSF56112">
    <property type="entry name" value="Protein kinase-like (PK-like)"/>
    <property type="match status" value="1"/>
</dbReference>
<gene>
    <name evidence="1" type="ORF">TRIATDRAFT_319302</name>
</gene>
<dbReference type="HOGENOM" id="CLU_054599_0_0_1"/>
<sequence length="391" mass="44774">MSSAMRVVFRTDDISESEPERLAEMITAARIATPYVEGASLQLEIMRNYQDLPLPQVTSASIVKILGVTMSSVMRIILRLDSGEPLEAVLKLFDRRFGEDLRSNGRVHWPYMRASEKGFNSMVRRNDMDRFITKLLQDREKAMLEKRPWHFLSDDDGDDDDGGEHAIDRFEAAVWQECEDMFECEVKAYEHLKGFQGTGIPRLLATVRLAGASSIVPSDLINEPAAKYWHVKGILLQYIPGINLMNLDSSSIDVKEWEPLVQRSVDLAHEINKSGLVMDDCSPRNVIVHQQSQQPFFIDFAQSWLKHEMRISWETSSSSGGEEEEKKEEEDDFILDDEYWDRAGTTDNPGAIGAVMTTRLKREKGVEIKIQYPDTIKLMVRPQDYYPDYQP</sequence>
<dbReference type="OrthoDB" id="5134445at2759"/>
<reference evidence="1 2" key="1">
    <citation type="journal article" date="2011" name="Genome Biol.">
        <title>Comparative genome sequence analysis underscores mycoparasitism as the ancestral life style of Trichoderma.</title>
        <authorList>
            <person name="Kubicek C.P."/>
            <person name="Herrera-Estrella A."/>
            <person name="Seidl-Seiboth V."/>
            <person name="Martinez D.A."/>
            <person name="Druzhinina I.S."/>
            <person name="Thon M."/>
            <person name="Zeilinger S."/>
            <person name="Casas-Flores S."/>
            <person name="Horwitz B.A."/>
            <person name="Mukherjee P.K."/>
            <person name="Mukherjee M."/>
            <person name="Kredics L."/>
            <person name="Alcaraz L.D."/>
            <person name="Aerts A."/>
            <person name="Antal Z."/>
            <person name="Atanasova L."/>
            <person name="Cervantes-Badillo M.G."/>
            <person name="Challacombe J."/>
            <person name="Chertkov O."/>
            <person name="McCluskey K."/>
            <person name="Coulpier F."/>
            <person name="Deshpande N."/>
            <person name="von Doehren H."/>
            <person name="Ebbole D.J."/>
            <person name="Esquivel-Naranjo E.U."/>
            <person name="Fekete E."/>
            <person name="Flipphi M."/>
            <person name="Glaser F."/>
            <person name="Gomez-Rodriguez E.Y."/>
            <person name="Gruber S."/>
            <person name="Han C."/>
            <person name="Henrissat B."/>
            <person name="Hermosa R."/>
            <person name="Hernandez-Onate M."/>
            <person name="Karaffa L."/>
            <person name="Kosti I."/>
            <person name="Le Crom S."/>
            <person name="Lindquist E."/>
            <person name="Lucas S."/>
            <person name="Luebeck M."/>
            <person name="Luebeck P.S."/>
            <person name="Margeot A."/>
            <person name="Metz B."/>
            <person name="Misra M."/>
            <person name="Nevalainen H."/>
            <person name="Omann M."/>
            <person name="Packer N."/>
            <person name="Perrone G."/>
            <person name="Uresti-Rivera E.E."/>
            <person name="Salamov A."/>
            <person name="Schmoll M."/>
            <person name="Seiboth B."/>
            <person name="Shapiro H."/>
            <person name="Sukno S."/>
            <person name="Tamayo-Ramos J.A."/>
            <person name="Tisch D."/>
            <person name="Wiest A."/>
            <person name="Wilkinson H.H."/>
            <person name="Zhang M."/>
            <person name="Coutinho P.M."/>
            <person name="Kenerley C.M."/>
            <person name="Monte E."/>
            <person name="Baker S.E."/>
            <person name="Grigoriev I.V."/>
        </authorList>
    </citation>
    <scope>NUCLEOTIDE SEQUENCE [LARGE SCALE GENOMIC DNA]</scope>
    <source>
        <strain evidence="2">ATCC 20476 / IMI 206040</strain>
    </source>
</reference>
<organism evidence="1 2">
    <name type="scientific">Hypocrea atroviridis (strain ATCC 20476 / IMI 206040)</name>
    <name type="common">Trichoderma atroviride</name>
    <dbReference type="NCBI Taxonomy" id="452589"/>
    <lineage>
        <taxon>Eukaryota</taxon>
        <taxon>Fungi</taxon>
        <taxon>Dikarya</taxon>
        <taxon>Ascomycota</taxon>
        <taxon>Pezizomycotina</taxon>
        <taxon>Sordariomycetes</taxon>
        <taxon>Hypocreomycetidae</taxon>
        <taxon>Hypocreales</taxon>
        <taxon>Hypocreaceae</taxon>
        <taxon>Trichoderma</taxon>
    </lineage>
</organism>
<dbReference type="AlphaFoldDB" id="G9NZS2"/>
<comment type="caution">
    <text evidence="1">The sequence shown here is derived from an EMBL/GenBank/DDBJ whole genome shotgun (WGS) entry which is preliminary data.</text>
</comment>
<evidence type="ECO:0008006" key="3">
    <source>
        <dbReference type="Google" id="ProtNLM"/>
    </source>
</evidence>
<dbReference type="RefSeq" id="XP_013942223.1">
    <property type="nucleotide sequence ID" value="XM_014086748.1"/>
</dbReference>
<dbReference type="GeneID" id="25783421"/>
<accession>G9NZS2</accession>
<proteinExistence type="predicted"/>
<name>G9NZS2_HYPAI</name>
<dbReference type="OMA" id="CETEAYS"/>
<dbReference type="EMBL" id="ABDG02000025">
    <property type="protein sequence ID" value="EHK43971.1"/>
    <property type="molecule type" value="Genomic_DNA"/>
</dbReference>
<evidence type="ECO:0000313" key="2">
    <source>
        <dbReference type="Proteomes" id="UP000005426"/>
    </source>
</evidence>
<dbReference type="InterPro" id="IPR011009">
    <property type="entry name" value="Kinase-like_dom_sf"/>
</dbReference>
<dbReference type="eggNOG" id="ENOG502RMYH">
    <property type="taxonomic scope" value="Eukaryota"/>
</dbReference>
<keyword evidence="2" id="KW-1185">Reference proteome</keyword>
<dbReference type="STRING" id="452589.G9NZS2"/>
<dbReference type="KEGG" id="tatv:25783421"/>
<evidence type="ECO:0000313" key="1">
    <source>
        <dbReference type="EMBL" id="EHK43971.1"/>
    </source>
</evidence>
<dbReference type="Proteomes" id="UP000005426">
    <property type="component" value="Unassembled WGS sequence"/>
</dbReference>
<dbReference type="Gene3D" id="1.10.510.10">
    <property type="entry name" value="Transferase(Phosphotransferase) domain 1"/>
    <property type="match status" value="1"/>
</dbReference>